<keyword evidence="5 9" id="KW-0822">Tryptophan biosynthesis</keyword>
<dbReference type="InterPro" id="IPR018204">
    <property type="entry name" value="Trp_synthase_alpha_AS"/>
</dbReference>
<feature type="active site" description="Proton acceptor" evidence="9">
    <location>
        <position position="60"/>
    </location>
</feature>
<evidence type="ECO:0000313" key="12">
    <source>
        <dbReference type="Proteomes" id="UP000020595"/>
    </source>
</evidence>
<gene>
    <name evidence="9 11" type="primary">trpA</name>
    <name evidence="11" type="ORF">J512_0045</name>
</gene>
<dbReference type="HAMAP" id="MF_00131">
    <property type="entry name" value="Trp_synth_alpha"/>
    <property type="match status" value="1"/>
</dbReference>
<evidence type="ECO:0000256" key="10">
    <source>
        <dbReference type="RuleBase" id="RU003662"/>
    </source>
</evidence>
<protein>
    <recommendedName>
        <fullName evidence="9">Tryptophan synthase alpha chain</fullName>
        <ecNumber evidence="9">4.2.1.20</ecNumber>
    </recommendedName>
</protein>
<dbReference type="AlphaFoldDB" id="A0A009IB76"/>
<comment type="catalytic activity">
    <reaction evidence="8 9">
        <text>(1S,2R)-1-C-(indol-3-yl)glycerol 3-phosphate + L-serine = D-glyceraldehyde 3-phosphate + L-tryptophan + H2O</text>
        <dbReference type="Rhea" id="RHEA:10532"/>
        <dbReference type="ChEBI" id="CHEBI:15377"/>
        <dbReference type="ChEBI" id="CHEBI:33384"/>
        <dbReference type="ChEBI" id="CHEBI:57912"/>
        <dbReference type="ChEBI" id="CHEBI:58866"/>
        <dbReference type="ChEBI" id="CHEBI:59776"/>
        <dbReference type="EC" id="4.2.1.20"/>
    </reaction>
</comment>
<dbReference type="PROSITE" id="PS00167">
    <property type="entry name" value="TRP_SYNTHASE_ALPHA"/>
    <property type="match status" value="1"/>
</dbReference>
<dbReference type="Proteomes" id="UP000020595">
    <property type="component" value="Unassembled WGS sequence"/>
</dbReference>
<dbReference type="FunFam" id="3.20.20.70:FF:000037">
    <property type="entry name" value="Tryptophan synthase alpha chain"/>
    <property type="match status" value="1"/>
</dbReference>
<comment type="similarity">
    <text evidence="9 10">Belongs to the TrpA family.</text>
</comment>
<comment type="pathway">
    <text evidence="2 9">Amino-acid biosynthesis; L-tryptophan biosynthesis; L-tryptophan from chorismate: step 5/5.</text>
</comment>
<keyword evidence="4 9" id="KW-0028">Amino-acid biosynthesis</keyword>
<sequence length="267" mass="28399">MSRLATRFEKLQSQQRKALVSYVMAGDPQPQVTVPLLHKMVAAGGDVIELGLPFSDPMADGPVIALAAERALAAGTNTLDALNMVKEFREQDQETPVVLMGYLNPVEVIGYEKFVSYAKQCGVDGLLLVDLPPEESKEFGAILKQHDMDQIFLLAPTSTDQRIQHVANQASGFIYYVSLKGVTGAATLDTSEAAARIEKIKGMTNVPVGVGFGISDAASAKAMGSVADAVIVGSAFVKSFATLAADEAVEQTVNKVKELRAALDELV</sequence>
<evidence type="ECO:0000256" key="2">
    <source>
        <dbReference type="ARBA" id="ARBA00004733"/>
    </source>
</evidence>
<dbReference type="NCBIfam" id="TIGR00262">
    <property type="entry name" value="trpA"/>
    <property type="match status" value="1"/>
</dbReference>
<evidence type="ECO:0000256" key="8">
    <source>
        <dbReference type="ARBA" id="ARBA00049047"/>
    </source>
</evidence>
<evidence type="ECO:0000256" key="1">
    <source>
        <dbReference type="ARBA" id="ARBA00003365"/>
    </source>
</evidence>
<evidence type="ECO:0000313" key="11">
    <source>
        <dbReference type="EMBL" id="EXB07651.1"/>
    </source>
</evidence>
<dbReference type="Pfam" id="PF00290">
    <property type="entry name" value="Trp_syntA"/>
    <property type="match status" value="1"/>
</dbReference>
<evidence type="ECO:0000256" key="3">
    <source>
        <dbReference type="ARBA" id="ARBA00011270"/>
    </source>
</evidence>
<feature type="active site" description="Proton acceptor" evidence="9">
    <location>
        <position position="49"/>
    </location>
</feature>
<dbReference type="PANTHER" id="PTHR43406">
    <property type="entry name" value="TRYPTOPHAN SYNTHASE, ALPHA CHAIN"/>
    <property type="match status" value="1"/>
</dbReference>
<dbReference type="GO" id="GO:0005829">
    <property type="term" value="C:cytosol"/>
    <property type="evidence" value="ECO:0007669"/>
    <property type="project" value="TreeGrafter"/>
</dbReference>
<dbReference type="RefSeq" id="WP_031951695.1">
    <property type="nucleotide sequence ID" value="NZ_JEWH01000001.1"/>
</dbReference>
<keyword evidence="6 9" id="KW-0057">Aromatic amino acid biosynthesis</keyword>
<evidence type="ECO:0000256" key="9">
    <source>
        <dbReference type="HAMAP-Rule" id="MF_00131"/>
    </source>
</evidence>
<reference evidence="11 12" key="1">
    <citation type="submission" date="2014-02" db="EMBL/GenBank/DDBJ databases">
        <title>Comparative genomics and transcriptomics to identify genetic mechanisms underlying the emergence of carbapenem resistant Acinetobacter baumannii (CRAb).</title>
        <authorList>
            <person name="Harris A.D."/>
            <person name="Johnson K.J."/>
            <person name="George J."/>
            <person name="Shefchek K."/>
            <person name="Daugherty S.C."/>
            <person name="Parankush S."/>
            <person name="Sadzewicz L."/>
            <person name="Tallon L."/>
            <person name="Sengamalay N."/>
            <person name="Hazen T.H."/>
            <person name="Rasko D.A."/>
        </authorList>
    </citation>
    <scope>NUCLEOTIDE SEQUENCE [LARGE SCALE GENOMIC DNA]</scope>
    <source>
        <strain evidence="11 12">1295743</strain>
    </source>
</reference>
<dbReference type="Gene3D" id="3.20.20.70">
    <property type="entry name" value="Aldolase class I"/>
    <property type="match status" value="1"/>
</dbReference>
<proteinExistence type="inferred from homology"/>
<dbReference type="PANTHER" id="PTHR43406:SF1">
    <property type="entry name" value="TRYPTOPHAN SYNTHASE ALPHA CHAIN, CHLOROPLASTIC"/>
    <property type="match status" value="1"/>
</dbReference>
<evidence type="ECO:0000256" key="7">
    <source>
        <dbReference type="ARBA" id="ARBA00023239"/>
    </source>
</evidence>
<comment type="subunit">
    <text evidence="3 9">Tetramer of two alpha and two beta chains.</text>
</comment>
<comment type="caution">
    <text evidence="11">The sequence shown here is derived from an EMBL/GenBank/DDBJ whole genome shotgun (WGS) entry which is preliminary data.</text>
</comment>
<dbReference type="PATRIC" id="fig|1310613.3.peg.45"/>
<dbReference type="InterPro" id="IPR013785">
    <property type="entry name" value="Aldolase_TIM"/>
</dbReference>
<dbReference type="SUPFAM" id="SSF51366">
    <property type="entry name" value="Ribulose-phoshate binding barrel"/>
    <property type="match status" value="1"/>
</dbReference>
<accession>A0A009IB76</accession>
<dbReference type="CDD" id="cd04724">
    <property type="entry name" value="Tryptophan_synthase_alpha"/>
    <property type="match status" value="1"/>
</dbReference>
<evidence type="ECO:0000256" key="4">
    <source>
        <dbReference type="ARBA" id="ARBA00022605"/>
    </source>
</evidence>
<name>A0A009IB76_ACIB9</name>
<dbReference type="InterPro" id="IPR011060">
    <property type="entry name" value="RibuloseP-bd_barrel"/>
</dbReference>
<dbReference type="InterPro" id="IPR002028">
    <property type="entry name" value="Trp_synthase_suA"/>
</dbReference>
<organism evidence="11 12">
    <name type="scientific">Acinetobacter baumannii (strain 1295743)</name>
    <dbReference type="NCBI Taxonomy" id="1310613"/>
    <lineage>
        <taxon>Bacteria</taxon>
        <taxon>Pseudomonadati</taxon>
        <taxon>Pseudomonadota</taxon>
        <taxon>Gammaproteobacteria</taxon>
        <taxon>Moraxellales</taxon>
        <taxon>Moraxellaceae</taxon>
        <taxon>Acinetobacter</taxon>
        <taxon>Acinetobacter calcoaceticus/baumannii complex</taxon>
    </lineage>
</organism>
<evidence type="ECO:0000256" key="6">
    <source>
        <dbReference type="ARBA" id="ARBA00023141"/>
    </source>
</evidence>
<comment type="function">
    <text evidence="1 9">The alpha subunit is responsible for the aldol cleavage of indoleglycerol phosphate to indole and glyceraldehyde 3-phosphate.</text>
</comment>
<dbReference type="GO" id="GO:0004834">
    <property type="term" value="F:tryptophan synthase activity"/>
    <property type="evidence" value="ECO:0007669"/>
    <property type="project" value="UniProtKB-UniRule"/>
</dbReference>
<evidence type="ECO:0000256" key="5">
    <source>
        <dbReference type="ARBA" id="ARBA00022822"/>
    </source>
</evidence>
<dbReference type="EC" id="4.2.1.20" evidence="9"/>
<keyword evidence="7 9" id="KW-0456">Lyase</keyword>
<dbReference type="EMBL" id="JEWH01000001">
    <property type="protein sequence ID" value="EXB07651.1"/>
    <property type="molecule type" value="Genomic_DNA"/>
</dbReference>
<dbReference type="UniPathway" id="UPA00035">
    <property type="reaction ID" value="UER00044"/>
</dbReference>